<dbReference type="AlphaFoldDB" id="A0A2K9EIL2"/>
<dbReference type="KEGG" id="paro:CUV01_16825"/>
<keyword evidence="2" id="KW-0732">Signal</keyword>
<evidence type="ECO:0000313" key="4">
    <source>
        <dbReference type="Proteomes" id="UP000233742"/>
    </source>
</evidence>
<dbReference type="Proteomes" id="UP000233742">
    <property type="component" value="Chromosome"/>
</dbReference>
<keyword evidence="4" id="KW-1185">Reference proteome</keyword>
<evidence type="ECO:0000256" key="1">
    <source>
        <dbReference type="SAM" id="MobiDB-lite"/>
    </source>
</evidence>
<feature type="chain" id="PRO_5014603679" description="PepSY domain-containing protein" evidence="2">
    <location>
        <begin position="25"/>
        <end position="290"/>
    </location>
</feature>
<evidence type="ECO:0000256" key="2">
    <source>
        <dbReference type="SAM" id="SignalP"/>
    </source>
</evidence>
<organism evidence="3 4">
    <name type="scientific">Paracoccus tegillarcae</name>
    <dbReference type="NCBI Taxonomy" id="1529068"/>
    <lineage>
        <taxon>Bacteria</taxon>
        <taxon>Pseudomonadati</taxon>
        <taxon>Pseudomonadota</taxon>
        <taxon>Alphaproteobacteria</taxon>
        <taxon>Rhodobacterales</taxon>
        <taxon>Paracoccaceae</taxon>
        <taxon>Paracoccus</taxon>
    </lineage>
</organism>
<proteinExistence type="predicted"/>
<dbReference type="EMBL" id="CP025408">
    <property type="protein sequence ID" value="AUH34820.1"/>
    <property type="molecule type" value="Genomic_DNA"/>
</dbReference>
<reference evidence="3 4" key="1">
    <citation type="submission" date="2017-12" db="EMBL/GenBank/DDBJ databases">
        <authorList>
            <person name="Hurst M.R.H."/>
        </authorList>
    </citation>
    <scope>NUCLEOTIDE SEQUENCE [LARGE SCALE GENOMIC DNA]</scope>
    <source>
        <strain evidence="3 4">BM15</strain>
    </source>
</reference>
<accession>A0A2K9EIL2</accession>
<gene>
    <name evidence="3" type="ORF">CUV01_16825</name>
</gene>
<feature type="signal peptide" evidence="2">
    <location>
        <begin position="1"/>
        <end position="24"/>
    </location>
</feature>
<feature type="region of interest" description="Disordered" evidence="1">
    <location>
        <begin position="163"/>
        <end position="227"/>
    </location>
</feature>
<dbReference type="OrthoDB" id="7844692at2"/>
<protein>
    <recommendedName>
        <fullName evidence="5">PepSY domain-containing protein</fullName>
    </recommendedName>
</protein>
<name>A0A2K9EIL2_9RHOB</name>
<evidence type="ECO:0008006" key="5">
    <source>
        <dbReference type="Google" id="ProtNLM"/>
    </source>
</evidence>
<sequence>MSSKFKNTAAILAIITGLGGAALAQTTTETAPAAPAAPAAPQAPVEITEDDLPEILRSLNLQDIDIDRDRRHTEVEGRLADGTQIEAKLDPSGELRKIEADDDAALPASVIEALVPEAVRGSDIFAQFAEIDEIGMPPAQSRMAGIMIEGTDANGEDLRAAFSEDGTMTRFGRGDDDDDDGGKRGKRGKRGDHGDRGDHGQMHGDRGEMRGDMRGGQGGEGGDMRGQDMQPPALLDEAAVTTLMTEAGYADLGSITRDGPRMSVEAVNAAGENVTVELNPRGEIVRETAR</sequence>
<feature type="compositionally biased region" description="Basic and acidic residues" evidence="1">
    <location>
        <begin position="191"/>
        <end position="213"/>
    </location>
</feature>
<dbReference type="RefSeq" id="WP_101461480.1">
    <property type="nucleotide sequence ID" value="NZ_CP025408.1"/>
</dbReference>
<evidence type="ECO:0000313" key="3">
    <source>
        <dbReference type="EMBL" id="AUH34820.1"/>
    </source>
</evidence>